<dbReference type="OrthoDB" id="4250245at2"/>
<gene>
    <name evidence="11" type="ORF">C4N9_08865</name>
</gene>
<dbReference type="AlphaFoldDB" id="A0A2U2CAP3"/>
<keyword evidence="3" id="KW-1003">Cell membrane</keyword>
<keyword evidence="7 9" id="KW-0472">Membrane</keyword>
<reference evidence="11 12" key="1">
    <citation type="submission" date="2018-05" db="EMBL/GenBank/DDBJ databases">
        <title>Pararhodobacter marina sp. nov., isolated from deep-sea water of the Indian Ocean.</title>
        <authorList>
            <person name="Lai Q.Sr."/>
            <person name="Liu X."/>
            <person name="Shao Z."/>
        </authorList>
    </citation>
    <scope>NUCLEOTIDE SEQUENCE [LARGE SCALE GENOMIC DNA]</scope>
    <source>
        <strain evidence="11 12">CIC4N-9</strain>
    </source>
</reference>
<evidence type="ECO:0000259" key="10">
    <source>
        <dbReference type="Pfam" id="PF04290"/>
    </source>
</evidence>
<evidence type="ECO:0000256" key="3">
    <source>
        <dbReference type="ARBA" id="ARBA00022475"/>
    </source>
</evidence>
<dbReference type="Pfam" id="PF04290">
    <property type="entry name" value="DctQ"/>
    <property type="match status" value="1"/>
</dbReference>
<dbReference type="GO" id="GO:0015740">
    <property type="term" value="P:C4-dicarboxylate transport"/>
    <property type="evidence" value="ECO:0007669"/>
    <property type="project" value="TreeGrafter"/>
</dbReference>
<sequence length="187" mass="20700">MAATGCNEEDVMGRTPITWLANRLLDISAILLLVMMLHVCADVGMKYVFNRPIQGTLEVVSYYYMVWAVFLPLALVEMTRSAVSVELFFNMFPRPVQVLCIALVLLLCVAAYAGLARITWLDALRSFDRGEVVMGPVTVVIWPSRFILPISFALAGLVCLWHLARLAVSRDARAELIAPPSPDEGTV</sequence>
<dbReference type="GO" id="GO:0022857">
    <property type="term" value="F:transmembrane transporter activity"/>
    <property type="evidence" value="ECO:0007669"/>
    <property type="project" value="UniProtKB-UniRule"/>
</dbReference>
<keyword evidence="5 9" id="KW-0812">Transmembrane</keyword>
<feature type="transmembrane region" description="Helical" evidence="9">
    <location>
        <begin position="61"/>
        <end position="78"/>
    </location>
</feature>
<evidence type="ECO:0000256" key="1">
    <source>
        <dbReference type="ARBA" id="ARBA00004429"/>
    </source>
</evidence>
<feature type="transmembrane region" description="Helical" evidence="9">
    <location>
        <begin position="140"/>
        <end position="163"/>
    </location>
</feature>
<organism evidence="11 12">
    <name type="scientific">Pararhodobacter marinus</name>
    <dbReference type="NCBI Taxonomy" id="2184063"/>
    <lineage>
        <taxon>Bacteria</taxon>
        <taxon>Pseudomonadati</taxon>
        <taxon>Pseudomonadota</taxon>
        <taxon>Alphaproteobacteria</taxon>
        <taxon>Rhodobacterales</taxon>
        <taxon>Paracoccaceae</taxon>
        <taxon>Pararhodobacter</taxon>
    </lineage>
</organism>
<feature type="transmembrane region" description="Helical" evidence="9">
    <location>
        <begin position="98"/>
        <end position="120"/>
    </location>
</feature>
<name>A0A2U2CAP3_9RHOB</name>
<comment type="subcellular location">
    <subcellularLocation>
        <location evidence="1 9">Cell inner membrane</location>
        <topology evidence="1 9">Multi-pass membrane protein</topology>
    </subcellularLocation>
</comment>
<dbReference type="GO" id="GO:0005886">
    <property type="term" value="C:plasma membrane"/>
    <property type="evidence" value="ECO:0007669"/>
    <property type="project" value="UniProtKB-SubCell"/>
</dbReference>
<feature type="domain" description="Tripartite ATP-independent periplasmic transporters DctQ component" evidence="10">
    <location>
        <begin position="35"/>
        <end position="167"/>
    </location>
</feature>
<dbReference type="InterPro" id="IPR007387">
    <property type="entry name" value="TRAP_DctQ"/>
</dbReference>
<evidence type="ECO:0000313" key="12">
    <source>
        <dbReference type="Proteomes" id="UP000244940"/>
    </source>
</evidence>
<keyword evidence="12" id="KW-1185">Reference proteome</keyword>
<evidence type="ECO:0000313" key="11">
    <source>
        <dbReference type="EMBL" id="PWE28923.1"/>
    </source>
</evidence>
<keyword evidence="2 9" id="KW-0813">Transport</keyword>
<comment type="function">
    <text evidence="9">Part of the tripartite ATP-independent periplasmic (TRAP) transport system.</text>
</comment>
<evidence type="ECO:0000256" key="9">
    <source>
        <dbReference type="RuleBase" id="RU369079"/>
    </source>
</evidence>
<keyword evidence="4 9" id="KW-0997">Cell inner membrane</keyword>
<dbReference type="PANTHER" id="PTHR35011:SF10">
    <property type="entry name" value="TRAP TRANSPORTER SMALL PERMEASE PROTEIN"/>
    <property type="match status" value="1"/>
</dbReference>
<comment type="similarity">
    <text evidence="8 9">Belongs to the TRAP transporter small permease family.</text>
</comment>
<evidence type="ECO:0000256" key="2">
    <source>
        <dbReference type="ARBA" id="ARBA00022448"/>
    </source>
</evidence>
<dbReference type="EMBL" id="QEYD01000005">
    <property type="protein sequence ID" value="PWE28923.1"/>
    <property type="molecule type" value="Genomic_DNA"/>
</dbReference>
<evidence type="ECO:0000256" key="4">
    <source>
        <dbReference type="ARBA" id="ARBA00022519"/>
    </source>
</evidence>
<evidence type="ECO:0000256" key="8">
    <source>
        <dbReference type="ARBA" id="ARBA00038436"/>
    </source>
</evidence>
<dbReference type="PANTHER" id="PTHR35011">
    <property type="entry name" value="2,3-DIKETO-L-GULONATE TRAP TRANSPORTER SMALL PERMEASE PROTEIN YIAM"/>
    <property type="match status" value="1"/>
</dbReference>
<proteinExistence type="inferred from homology"/>
<comment type="caution">
    <text evidence="11">The sequence shown here is derived from an EMBL/GenBank/DDBJ whole genome shotgun (WGS) entry which is preliminary data.</text>
</comment>
<evidence type="ECO:0000256" key="6">
    <source>
        <dbReference type="ARBA" id="ARBA00022989"/>
    </source>
</evidence>
<keyword evidence="6 9" id="KW-1133">Transmembrane helix</keyword>
<protein>
    <recommendedName>
        <fullName evidence="9">TRAP transporter small permease protein</fullName>
    </recommendedName>
</protein>
<evidence type="ECO:0000256" key="7">
    <source>
        <dbReference type="ARBA" id="ARBA00023136"/>
    </source>
</evidence>
<dbReference type="InterPro" id="IPR055348">
    <property type="entry name" value="DctQ"/>
</dbReference>
<accession>A0A2U2CAP3</accession>
<evidence type="ECO:0000256" key="5">
    <source>
        <dbReference type="ARBA" id="ARBA00022692"/>
    </source>
</evidence>
<comment type="subunit">
    <text evidence="9">The complex comprises the extracytoplasmic solute receptor protein and the two transmembrane proteins.</text>
</comment>
<feature type="transmembrane region" description="Helical" evidence="9">
    <location>
        <begin position="24"/>
        <end position="49"/>
    </location>
</feature>
<dbReference type="Proteomes" id="UP000244940">
    <property type="component" value="Unassembled WGS sequence"/>
</dbReference>